<evidence type="ECO:0000313" key="2">
    <source>
        <dbReference type="EMBL" id="CAD7195203.1"/>
    </source>
</evidence>
<proteinExistence type="predicted"/>
<reference evidence="2" key="1">
    <citation type="submission" date="2020-11" db="EMBL/GenBank/DDBJ databases">
        <authorList>
            <person name="Tran Van P."/>
        </authorList>
    </citation>
    <scope>NUCLEOTIDE SEQUENCE</scope>
</reference>
<protein>
    <submittedName>
        <fullName evidence="2">Uncharacterized protein</fullName>
    </submittedName>
</protein>
<organism evidence="2">
    <name type="scientific">Timema douglasi</name>
    <name type="common">Walking stick</name>
    <dbReference type="NCBI Taxonomy" id="61478"/>
    <lineage>
        <taxon>Eukaryota</taxon>
        <taxon>Metazoa</taxon>
        <taxon>Ecdysozoa</taxon>
        <taxon>Arthropoda</taxon>
        <taxon>Hexapoda</taxon>
        <taxon>Insecta</taxon>
        <taxon>Pterygota</taxon>
        <taxon>Neoptera</taxon>
        <taxon>Polyneoptera</taxon>
        <taxon>Phasmatodea</taxon>
        <taxon>Timematodea</taxon>
        <taxon>Timematoidea</taxon>
        <taxon>Timematidae</taxon>
        <taxon>Timema</taxon>
    </lineage>
</organism>
<sequence>MTARLVNSSSSSNSSNRSTSSKSSGGHQEKKSKGGGGGGGGSSSTTSAAGVSGGGLPNLAPSVGGAAGAVRPTDGRRKSPIFPREPNPRLVPVTHIPVPARQVWTREILAAVSKVLTPPASSAINISQRREQGEEEGGGGPADQSSYHKFKLLRRSFRRHRCWVRRHMASPPPNP</sequence>
<feature type="region of interest" description="Disordered" evidence="1">
    <location>
        <begin position="1"/>
        <end position="93"/>
    </location>
</feature>
<evidence type="ECO:0000256" key="1">
    <source>
        <dbReference type="SAM" id="MobiDB-lite"/>
    </source>
</evidence>
<dbReference type="AlphaFoldDB" id="A0A7R8VBA9"/>
<accession>A0A7R8VBA9</accession>
<feature type="compositionally biased region" description="Low complexity" evidence="1">
    <location>
        <begin position="7"/>
        <end position="26"/>
    </location>
</feature>
<dbReference type="EMBL" id="OA564675">
    <property type="protein sequence ID" value="CAD7195203.1"/>
    <property type="molecule type" value="Genomic_DNA"/>
</dbReference>
<gene>
    <name evidence="2" type="ORF">TDIB3V08_LOCUS1605</name>
</gene>
<name>A0A7R8VBA9_TIMDO</name>
<feature type="region of interest" description="Disordered" evidence="1">
    <location>
        <begin position="123"/>
        <end position="148"/>
    </location>
</feature>